<evidence type="ECO:0000256" key="10">
    <source>
        <dbReference type="ARBA" id="ARBA00023157"/>
    </source>
</evidence>
<keyword evidence="7 12" id="KW-1133">Transmembrane helix</keyword>
<dbReference type="Gene3D" id="3.80.10.10">
    <property type="entry name" value="Ribonuclease Inhibitor"/>
    <property type="match status" value="1"/>
</dbReference>
<evidence type="ECO:0000259" key="14">
    <source>
        <dbReference type="SMART" id="SM00013"/>
    </source>
</evidence>
<keyword evidence="8" id="KW-0094">Blood coagulation</keyword>
<reference evidence="16" key="2">
    <citation type="submission" date="2016-06" db="EMBL/GenBank/DDBJ databases">
        <title>The genome of a short-lived fish provides insights into sex chromosome evolution and the genetic control of aging.</title>
        <authorList>
            <person name="Reichwald K."/>
            <person name="Felder M."/>
            <person name="Petzold A."/>
            <person name="Koch P."/>
            <person name="Groth M."/>
            <person name="Platzer M."/>
        </authorList>
    </citation>
    <scope>NUCLEOTIDE SEQUENCE</scope>
    <source>
        <tissue evidence="16">Brain</tissue>
    </source>
</reference>
<feature type="compositionally biased region" description="Basic and acidic residues" evidence="11">
    <location>
        <begin position="192"/>
        <end position="207"/>
    </location>
</feature>
<dbReference type="GO" id="GO:0016020">
    <property type="term" value="C:membrane"/>
    <property type="evidence" value="ECO:0007669"/>
    <property type="project" value="UniProtKB-SubCell"/>
</dbReference>
<dbReference type="AlphaFoldDB" id="A0A1A8EP37"/>
<keyword evidence="3 12" id="KW-0812">Transmembrane</keyword>
<dbReference type="InterPro" id="IPR032675">
    <property type="entry name" value="LRR_dom_sf"/>
</dbReference>
<sequence length="207" mass="23049">MTWLLLLCLILLFGGQRSSACPDLCSCKDGQVNCSGRSLTSTSIPTSFPSGTISLLLHDNLLTTIPNQLLDDLTSLRSISLHGNPWVCDCGILYLRSWISRRPSSLVSRPRVSCSSPPSLRGRMVEYLTEGEVLESCQYWYCDLALASVVALFVFVVVQAALLVALIIFLRRFEKLSKEARRTTEESFTAGEAHRENDYEHLKDSSI</sequence>
<evidence type="ECO:0000256" key="6">
    <source>
        <dbReference type="ARBA" id="ARBA00022889"/>
    </source>
</evidence>
<evidence type="ECO:0000256" key="5">
    <source>
        <dbReference type="ARBA" id="ARBA00022729"/>
    </source>
</evidence>
<feature type="region of interest" description="Disordered" evidence="11">
    <location>
        <begin position="187"/>
        <end position="207"/>
    </location>
</feature>
<keyword evidence="2" id="KW-0433">Leucine-rich repeat</keyword>
<dbReference type="SMART" id="SM00013">
    <property type="entry name" value="LRRNT"/>
    <property type="match status" value="1"/>
</dbReference>
<keyword evidence="4" id="KW-0356">Hemostasis</keyword>
<comment type="subcellular location">
    <subcellularLocation>
        <location evidence="1">Membrane</location>
        <topology evidence="1">Single-pass type I membrane protein</topology>
    </subcellularLocation>
</comment>
<feature type="domain" description="LRRNT" evidence="14">
    <location>
        <begin position="20"/>
        <end position="54"/>
    </location>
</feature>
<dbReference type="EMBL" id="HAEB01001704">
    <property type="protein sequence ID" value="SBQ48217.1"/>
    <property type="molecule type" value="Transcribed_RNA"/>
</dbReference>
<gene>
    <name evidence="16" type="primary">GP1BB</name>
</gene>
<accession>A0A1A8EP37</accession>
<feature type="chain" id="PRO_5008369260" evidence="13">
    <location>
        <begin position="21"/>
        <end position="207"/>
    </location>
</feature>
<dbReference type="InterPro" id="IPR000372">
    <property type="entry name" value="LRRNT"/>
</dbReference>
<evidence type="ECO:0000313" key="16">
    <source>
        <dbReference type="EMBL" id="SBQ48217.1"/>
    </source>
</evidence>
<keyword evidence="9 12" id="KW-0472">Membrane</keyword>
<dbReference type="GO" id="GO:0007596">
    <property type="term" value="P:blood coagulation"/>
    <property type="evidence" value="ECO:0007669"/>
    <property type="project" value="UniProtKB-KW"/>
</dbReference>
<evidence type="ECO:0000259" key="15">
    <source>
        <dbReference type="SMART" id="SM00082"/>
    </source>
</evidence>
<evidence type="ECO:0000256" key="12">
    <source>
        <dbReference type="SAM" id="Phobius"/>
    </source>
</evidence>
<evidence type="ECO:0000256" key="1">
    <source>
        <dbReference type="ARBA" id="ARBA00004479"/>
    </source>
</evidence>
<keyword evidence="5 13" id="KW-0732">Signal</keyword>
<dbReference type="PANTHER" id="PTHR22650">
    <property type="entry name" value="GLYCOPROTEIN IB BETA"/>
    <property type="match status" value="1"/>
</dbReference>
<feature type="transmembrane region" description="Helical" evidence="12">
    <location>
        <begin position="144"/>
        <end position="170"/>
    </location>
</feature>
<dbReference type="InterPro" id="IPR052313">
    <property type="entry name" value="GPIb-IX-V_Complex"/>
</dbReference>
<evidence type="ECO:0000256" key="13">
    <source>
        <dbReference type="SAM" id="SignalP"/>
    </source>
</evidence>
<reference evidence="16" key="1">
    <citation type="submission" date="2016-05" db="EMBL/GenBank/DDBJ databases">
        <authorList>
            <person name="Lavstsen T."/>
            <person name="Jespersen J.S."/>
        </authorList>
    </citation>
    <scope>NUCLEOTIDE SEQUENCE</scope>
    <source>
        <tissue evidence="16">Brain</tissue>
    </source>
</reference>
<keyword evidence="6" id="KW-0130">Cell adhesion</keyword>
<dbReference type="InterPro" id="IPR000483">
    <property type="entry name" value="Cys-rich_flank_reg_C"/>
</dbReference>
<evidence type="ECO:0000256" key="3">
    <source>
        <dbReference type="ARBA" id="ARBA00022692"/>
    </source>
</evidence>
<dbReference type="GO" id="GO:0007155">
    <property type="term" value="P:cell adhesion"/>
    <property type="evidence" value="ECO:0007669"/>
    <property type="project" value="UniProtKB-KW"/>
</dbReference>
<evidence type="ECO:0000256" key="9">
    <source>
        <dbReference type="ARBA" id="ARBA00023136"/>
    </source>
</evidence>
<feature type="domain" description="LRRCT" evidence="15">
    <location>
        <begin position="84"/>
        <end position="138"/>
    </location>
</feature>
<organism evidence="16">
    <name type="scientific">Nothobranchius korthausae</name>
    <dbReference type="NCBI Taxonomy" id="1143690"/>
    <lineage>
        <taxon>Eukaryota</taxon>
        <taxon>Metazoa</taxon>
        <taxon>Chordata</taxon>
        <taxon>Craniata</taxon>
        <taxon>Vertebrata</taxon>
        <taxon>Euteleostomi</taxon>
        <taxon>Actinopterygii</taxon>
        <taxon>Neopterygii</taxon>
        <taxon>Teleostei</taxon>
        <taxon>Neoteleostei</taxon>
        <taxon>Acanthomorphata</taxon>
        <taxon>Ovalentaria</taxon>
        <taxon>Atherinomorphae</taxon>
        <taxon>Cyprinodontiformes</taxon>
        <taxon>Nothobranchiidae</taxon>
        <taxon>Nothobranchius</taxon>
    </lineage>
</organism>
<evidence type="ECO:0000256" key="11">
    <source>
        <dbReference type="SAM" id="MobiDB-lite"/>
    </source>
</evidence>
<keyword evidence="10" id="KW-1015">Disulfide bond</keyword>
<proteinExistence type="predicted"/>
<name>A0A1A8EP37_9TELE</name>
<protein>
    <submittedName>
        <fullName evidence="16">Glycoprotein Ib (Platelet), beta polypeptide</fullName>
    </submittedName>
</protein>
<feature type="signal peptide" evidence="13">
    <location>
        <begin position="1"/>
        <end position="20"/>
    </location>
</feature>
<evidence type="ECO:0000256" key="7">
    <source>
        <dbReference type="ARBA" id="ARBA00022989"/>
    </source>
</evidence>
<evidence type="ECO:0000256" key="8">
    <source>
        <dbReference type="ARBA" id="ARBA00023084"/>
    </source>
</evidence>
<evidence type="ECO:0000256" key="4">
    <source>
        <dbReference type="ARBA" id="ARBA00022696"/>
    </source>
</evidence>
<dbReference type="PANTHER" id="PTHR22650:SF7">
    <property type="entry name" value="PLATELET GLYCOPROTEIN IB BETA CHAIN"/>
    <property type="match status" value="1"/>
</dbReference>
<dbReference type="SMART" id="SM00082">
    <property type="entry name" value="LRRCT"/>
    <property type="match status" value="1"/>
</dbReference>
<dbReference type="SUPFAM" id="SSF52058">
    <property type="entry name" value="L domain-like"/>
    <property type="match status" value="1"/>
</dbReference>
<evidence type="ECO:0000256" key="2">
    <source>
        <dbReference type="ARBA" id="ARBA00022614"/>
    </source>
</evidence>